<proteinExistence type="predicted"/>
<keyword evidence="3" id="KW-1185">Reference proteome</keyword>
<dbReference type="AlphaFoldDB" id="A0A0N4VBQ7"/>
<evidence type="ECO:0000313" key="4">
    <source>
        <dbReference type="WBParaSite" id="EVEC_0000797301-mRNA-1"/>
    </source>
</evidence>
<dbReference type="WBParaSite" id="EVEC_0000797301-mRNA-1">
    <property type="protein sequence ID" value="EVEC_0000797301-mRNA-1"/>
    <property type="gene ID" value="EVEC_0000797301"/>
</dbReference>
<protein>
    <submittedName>
        <fullName evidence="2 4">Uncharacterized protein</fullName>
    </submittedName>
</protein>
<feature type="region of interest" description="Disordered" evidence="1">
    <location>
        <begin position="1"/>
        <end position="38"/>
    </location>
</feature>
<dbReference type="EMBL" id="UXUI01008930">
    <property type="protein sequence ID" value="VDD92706.1"/>
    <property type="molecule type" value="Genomic_DNA"/>
</dbReference>
<evidence type="ECO:0000313" key="3">
    <source>
        <dbReference type="Proteomes" id="UP000274131"/>
    </source>
</evidence>
<name>A0A0N4VBQ7_ENTVE</name>
<dbReference type="Proteomes" id="UP000274131">
    <property type="component" value="Unassembled WGS sequence"/>
</dbReference>
<reference evidence="4" key="1">
    <citation type="submission" date="2017-02" db="UniProtKB">
        <authorList>
            <consortium name="WormBaseParasite"/>
        </authorList>
    </citation>
    <scope>IDENTIFICATION</scope>
</reference>
<gene>
    <name evidence="2" type="ORF">EVEC_LOCUS7457</name>
</gene>
<accession>A0A0N4VBQ7</accession>
<reference evidence="2 3" key="2">
    <citation type="submission" date="2018-10" db="EMBL/GenBank/DDBJ databases">
        <authorList>
            <consortium name="Pathogen Informatics"/>
        </authorList>
    </citation>
    <scope>NUCLEOTIDE SEQUENCE [LARGE SCALE GENOMIC DNA]</scope>
</reference>
<organism evidence="4">
    <name type="scientific">Enterobius vermicularis</name>
    <name type="common">Human pinworm</name>
    <dbReference type="NCBI Taxonomy" id="51028"/>
    <lineage>
        <taxon>Eukaryota</taxon>
        <taxon>Metazoa</taxon>
        <taxon>Ecdysozoa</taxon>
        <taxon>Nematoda</taxon>
        <taxon>Chromadorea</taxon>
        <taxon>Rhabditida</taxon>
        <taxon>Spirurina</taxon>
        <taxon>Oxyuridomorpha</taxon>
        <taxon>Oxyuroidea</taxon>
        <taxon>Oxyuridae</taxon>
        <taxon>Enterobius</taxon>
    </lineage>
</organism>
<sequence>MNNEIAAGISNKDWHLGGPTGFPPLRRKKEEKEPTKMQQKLVLFKKGERGEGEAKGGSIKNGRATYWELNNTAPAVVEGGRERERIKSVSRGERQECVIGGEIVWDENVGELQNVGLSMTVLLPKDWQKHCRNTGVVLEKLSERGSIQVYTTKIIAIPSLKLNNFEKQDLFRGIFMKALSEICFYRSHHRRYSLLLGAQTGFVSVAALLVRLKLVSVDTDWS</sequence>
<evidence type="ECO:0000313" key="2">
    <source>
        <dbReference type="EMBL" id="VDD92706.1"/>
    </source>
</evidence>
<evidence type="ECO:0000256" key="1">
    <source>
        <dbReference type="SAM" id="MobiDB-lite"/>
    </source>
</evidence>